<accession>A0ABS0H2J6</accession>
<organism evidence="2 3">
    <name type="scientific">Plantactinospora alkalitolerans</name>
    <dbReference type="NCBI Taxonomy" id="2789879"/>
    <lineage>
        <taxon>Bacteria</taxon>
        <taxon>Bacillati</taxon>
        <taxon>Actinomycetota</taxon>
        <taxon>Actinomycetes</taxon>
        <taxon>Micromonosporales</taxon>
        <taxon>Micromonosporaceae</taxon>
        <taxon>Plantactinospora</taxon>
    </lineage>
</organism>
<dbReference type="PANTHER" id="PTHR33164:SF99">
    <property type="entry name" value="MARR FAMILY REGULATORY PROTEIN"/>
    <property type="match status" value="1"/>
</dbReference>
<comment type="caution">
    <text evidence="2">The sequence shown here is derived from an EMBL/GenBank/DDBJ whole genome shotgun (WGS) entry which is preliminary data.</text>
</comment>
<proteinExistence type="predicted"/>
<name>A0ABS0H2J6_9ACTN</name>
<evidence type="ECO:0000313" key="3">
    <source>
        <dbReference type="Proteomes" id="UP000638560"/>
    </source>
</evidence>
<dbReference type="InterPro" id="IPR000835">
    <property type="entry name" value="HTH_MarR-typ"/>
</dbReference>
<dbReference type="Pfam" id="PF12802">
    <property type="entry name" value="MarR_2"/>
    <property type="match status" value="1"/>
</dbReference>
<dbReference type="PANTHER" id="PTHR33164">
    <property type="entry name" value="TRANSCRIPTIONAL REGULATOR, MARR FAMILY"/>
    <property type="match status" value="1"/>
</dbReference>
<dbReference type="InterPro" id="IPR036388">
    <property type="entry name" value="WH-like_DNA-bd_sf"/>
</dbReference>
<sequence>MNAARSRSDASPLAFLPRDVATGMLISTVHRRCQKLLNDALRPLGIEERHFATMAVLDSRGPLTQRQLTDLLDLDKSSLGRIVDELERQNLAERRAVPGDRRAHAVHLSTQGRQRVSEAQQIAGQVGQQLFGHLPPEIRRALDGALRQLLPPPGTDGTPK</sequence>
<dbReference type="Gene3D" id="1.10.10.10">
    <property type="entry name" value="Winged helix-like DNA-binding domain superfamily/Winged helix DNA-binding domain"/>
    <property type="match status" value="1"/>
</dbReference>
<keyword evidence="3" id="KW-1185">Reference proteome</keyword>
<dbReference type="PROSITE" id="PS50995">
    <property type="entry name" value="HTH_MARR_2"/>
    <property type="match status" value="1"/>
</dbReference>
<dbReference type="SMART" id="SM00347">
    <property type="entry name" value="HTH_MARR"/>
    <property type="match status" value="1"/>
</dbReference>
<dbReference type="SUPFAM" id="SSF46785">
    <property type="entry name" value="Winged helix' DNA-binding domain"/>
    <property type="match status" value="1"/>
</dbReference>
<reference evidence="2 3" key="1">
    <citation type="submission" date="2020-11" db="EMBL/GenBank/DDBJ databases">
        <title>A novel isolate from a Black sea contaminated sediment with potential to produce alkanes: Plantactinospora alkalitolerans sp. nov.</title>
        <authorList>
            <person name="Carro L."/>
            <person name="Veyisoglu A."/>
            <person name="Guven K."/>
            <person name="Schumann P."/>
            <person name="Klenk H.-P."/>
            <person name="Sahin N."/>
        </authorList>
    </citation>
    <scope>NUCLEOTIDE SEQUENCE [LARGE SCALE GENOMIC DNA]</scope>
    <source>
        <strain evidence="2 3">S1510</strain>
    </source>
</reference>
<dbReference type="PRINTS" id="PR00598">
    <property type="entry name" value="HTHMARR"/>
</dbReference>
<dbReference type="EMBL" id="JADPUN010000228">
    <property type="protein sequence ID" value="MBF9132357.1"/>
    <property type="molecule type" value="Genomic_DNA"/>
</dbReference>
<feature type="domain" description="HTH marR-type" evidence="1">
    <location>
        <begin position="1"/>
        <end position="151"/>
    </location>
</feature>
<evidence type="ECO:0000313" key="2">
    <source>
        <dbReference type="EMBL" id="MBF9132357.1"/>
    </source>
</evidence>
<gene>
    <name evidence="2" type="ORF">I0C86_25910</name>
</gene>
<dbReference type="InterPro" id="IPR036390">
    <property type="entry name" value="WH_DNA-bd_sf"/>
</dbReference>
<dbReference type="RefSeq" id="WP_196203889.1">
    <property type="nucleotide sequence ID" value="NZ_JADPUN010000228.1"/>
</dbReference>
<dbReference type="InterPro" id="IPR039422">
    <property type="entry name" value="MarR/SlyA-like"/>
</dbReference>
<evidence type="ECO:0000259" key="1">
    <source>
        <dbReference type="PROSITE" id="PS50995"/>
    </source>
</evidence>
<dbReference type="Proteomes" id="UP000638560">
    <property type="component" value="Unassembled WGS sequence"/>
</dbReference>
<protein>
    <submittedName>
        <fullName evidence="2">MarR family transcriptional regulator</fullName>
    </submittedName>
</protein>